<feature type="region of interest" description="Disordered" evidence="9">
    <location>
        <begin position="325"/>
        <end position="365"/>
    </location>
</feature>
<feature type="binding site" evidence="7">
    <location>
        <position position="32"/>
    </location>
    <ligand>
        <name>Ca(2+)</name>
        <dbReference type="ChEBI" id="CHEBI:29108"/>
    </ligand>
</feature>
<feature type="transmembrane region" description="Helical" evidence="10">
    <location>
        <begin position="40"/>
        <end position="59"/>
    </location>
</feature>
<keyword evidence="6 10" id="KW-0472">Membrane</keyword>
<feature type="binding site" evidence="8">
    <location>
        <position position="235"/>
    </location>
    <ligand>
        <name>Zn(2+)</name>
        <dbReference type="ChEBI" id="CHEBI:29105"/>
        <note>catalytic</note>
    </ligand>
</feature>
<dbReference type="OrthoDB" id="187171at2759"/>
<feature type="transmembrane region" description="Helical" evidence="10">
    <location>
        <begin position="157"/>
        <end position="175"/>
    </location>
</feature>
<keyword evidence="5 10" id="KW-1133">Transmembrane helix</keyword>
<reference evidence="12" key="1">
    <citation type="submission" date="2016-05" db="EMBL/GenBank/DDBJ databases">
        <title>Comparative genomics of biotechnologically important yeasts.</title>
        <authorList>
            <consortium name="DOE Joint Genome Institute"/>
            <person name="Riley R."/>
            <person name="Haridas S."/>
            <person name="Wolfe K.H."/>
            <person name="Lopes M.R."/>
            <person name="Hittinger C.T."/>
            <person name="Goker M."/>
            <person name="Salamov A."/>
            <person name="Wisecaver J."/>
            <person name="Long T.M."/>
            <person name="Aerts A.L."/>
            <person name="Barry K."/>
            <person name="Choi C."/>
            <person name="Clum A."/>
            <person name="Coughlan A.Y."/>
            <person name="Deshpande S."/>
            <person name="Douglass A.P."/>
            <person name="Hanson S.J."/>
            <person name="Klenk H.-P."/>
            <person name="Labutti K."/>
            <person name="Lapidus A."/>
            <person name="Lindquist E."/>
            <person name="Lipzen A."/>
            <person name="Meier-Kolthoff J.P."/>
            <person name="Ohm R.A."/>
            <person name="Otillar R.P."/>
            <person name="Pangilinan J."/>
            <person name="Peng Y."/>
            <person name="Rokas A."/>
            <person name="Rosa C.A."/>
            <person name="Scheuner C."/>
            <person name="Sibirny A.A."/>
            <person name="Slot J.C."/>
            <person name="Stielow J.B."/>
            <person name="Sun H."/>
            <person name="Kurtzman C.P."/>
            <person name="Blackwell M."/>
            <person name="Grigoriev I.V."/>
            <person name="Jeffries T.W."/>
        </authorList>
    </citation>
    <scope>NUCLEOTIDE SEQUENCE [LARGE SCALE GENOMIC DNA]</scope>
    <source>
        <strain evidence="12">NRRL Y-2460</strain>
    </source>
</reference>
<feature type="binding site" evidence="8">
    <location>
        <position position="239"/>
    </location>
    <ligand>
        <name>Zn(2+)</name>
        <dbReference type="ChEBI" id="CHEBI:29105"/>
        <note>catalytic</note>
    </ligand>
</feature>
<feature type="binding site" evidence="7">
    <location>
        <position position="43"/>
    </location>
    <ligand>
        <name>Ca(2+)</name>
        <dbReference type="ChEBI" id="CHEBI:29108"/>
    </ligand>
</feature>
<evidence type="ECO:0000256" key="4">
    <source>
        <dbReference type="ARBA" id="ARBA00022801"/>
    </source>
</evidence>
<proteinExistence type="inferred from homology"/>
<dbReference type="AlphaFoldDB" id="A0A1E4TP98"/>
<comment type="subcellular location">
    <subcellularLocation>
        <location evidence="1">Membrane</location>
        <topology evidence="1">Multi-pass membrane protein</topology>
    </subcellularLocation>
</comment>
<dbReference type="GO" id="GO:0046513">
    <property type="term" value="P:ceramide biosynthetic process"/>
    <property type="evidence" value="ECO:0007669"/>
    <property type="project" value="TreeGrafter"/>
</dbReference>
<evidence type="ECO:0000256" key="8">
    <source>
        <dbReference type="PIRSR" id="PIRSR608901-2"/>
    </source>
</evidence>
<feature type="binding site" evidence="7">
    <location>
        <position position="30"/>
    </location>
    <ligand>
        <name>Ca(2+)</name>
        <dbReference type="ChEBI" id="CHEBI:29108"/>
    </ligand>
</feature>
<evidence type="ECO:0000313" key="12">
    <source>
        <dbReference type="Proteomes" id="UP000094236"/>
    </source>
</evidence>
<keyword evidence="3 10" id="KW-0812">Transmembrane</keyword>
<dbReference type="PANTHER" id="PTHR46187:SF3">
    <property type="entry name" value="ALKALINE CERAMIDASE 3"/>
    <property type="match status" value="1"/>
</dbReference>
<accession>A0A1E4TP98</accession>
<feature type="compositionally biased region" description="Low complexity" evidence="9">
    <location>
        <begin position="342"/>
        <end position="358"/>
    </location>
</feature>
<keyword evidence="4" id="KW-0378">Hydrolase</keyword>
<comment type="similarity">
    <text evidence="2">Belongs to the alkaline ceramidase family.</text>
</comment>
<keyword evidence="8" id="KW-0862">Zinc</keyword>
<comment type="cofactor">
    <cofactor evidence="8">
        <name>Zn(2+)</name>
        <dbReference type="ChEBI" id="CHEBI:29105"/>
    </cofactor>
</comment>
<dbReference type="PANTHER" id="PTHR46187">
    <property type="entry name" value="ALKALINE CERAMIDASE 3"/>
    <property type="match status" value="1"/>
</dbReference>
<keyword evidence="12" id="KW-1185">Reference proteome</keyword>
<evidence type="ECO:0000256" key="3">
    <source>
        <dbReference type="ARBA" id="ARBA00022692"/>
    </source>
</evidence>
<feature type="binding site" evidence="7">
    <location>
        <position position="29"/>
    </location>
    <ligand>
        <name>Ca(2+)</name>
        <dbReference type="ChEBI" id="CHEBI:29108"/>
    </ligand>
</feature>
<evidence type="ECO:0000256" key="5">
    <source>
        <dbReference type="ARBA" id="ARBA00022989"/>
    </source>
</evidence>
<keyword evidence="7" id="KW-0106">Calcium</keyword>
<sequence>MSSFPLFTDYPLNMESYQGYWGPVTSTIDWCEENYVISPFFAEFINATTNLSFFFLSMYHLYSSYKNNHGLLFMIVSIGMGIVGLGSWLFHMTLKYEFQLLDELPMIFFSAIPFAYIHGIDKSNFIKFYIVYLGTFIIILTLTLVYCSVYTNPILHQTSYAILNISIVVKSLLLVNKHVTSLKIRKYLYWKVFNALSQFMLGFLFWNLDTIFCSKLIFWRRNLFGLPLGFLLEGHGWWHIFTSLGIYNFILYNEILSIWFEKRQNDYKLVYRFGILGEVVLINGDKTYLDKFNGNYVLNLNGKDDFEKTEKNLLQAKGETNLNSKNLSKTSARASSQEEKVSATTTSAAAAPAVSKEPIVQVKAS</sequence>
<dbReference type="GO" id="GO:0005789">
    <property type="term" value="C:endoplasmic reticulum membrane"/>
    <property type="evidence" value="ECO:0007669"/>
    <property type="project" value="TreeGrafter"/>
</dbReference>
<dbReference type="InterPro" id="IPR008901">
    <property type="entry name" value="ACER"/>
</dbReference>
<protein>
    <recommendedName>
        <fullName evidence="13">Alkaline ceramidase</fullName>
    </recommendedName>
</protein>
<evidence type="ECO:0000256" key="2">
    <source>
        <dbReference type="ARBA" id="ARBA00009780"/>
    </source>
</evidence>
<evidence type="ECO:0000313" key="11">
    <source>
        <dbReference type="EMBL" id="ODV93584.1"/>
    </source>
</evidence>
<organism evidence="11 12">
    <name type="scientific">Pachysolen tannophilus NRRL Y-2460</name>
    <dbReference type="NCBI Taxonomy" id="669874"/>
    <lineage>
        <taxon>Eukaryota</taxon>
        <taxon>Fungi</taxon>
        <taxon>Dikarya</taxon>
        <taxon>Ascomycota</taxon>
        <taxon>Saccharomycotina</taxon>
        <taxon>Pichiomycetes</taxon>
        <taxon>Pachysolenaceae</taxon>
        <taxon>Pachysolen</taxon>
    </lineage>
</organism>
<gene>
    <name evidence="11" type="ORF">PACTADRAFT_35346</name>
</gene>
<dbReference type="Pfam" id="PF05875">
    <property type="entry name" value="Ceramidase"/>
    <property type="match status" value="1"/>
</dbReference>
<dbReference type="GO" id="GO:0016811">
    <property type="term" value="F:hydrolase activity, acting on carbon-nitrogen (but not peptide) bonds, in linear amides"/>
    <property type="evidence" value="ECO:0007669"/>
    <property type="project" value="InterPro"/>
</dbReference>
<evidence type="ECO:0008006" key="13">
    <source>
        <dbReference type="Google" id="ProtNLM"/>
    </source>
</evidence>
<evidence type="ECO:0000256" key="1">
    <source>
        <dbReference type="ARBA" id="ARBA00004141"/>
    </source>
</evidence>
<evidence type="ECO:0000256" key="7">
    <source>
        <dbReference type="PIRSR" id="PIRSR608901-1"/>
    </source>
</evidence>
<dbReference type="STRING" id="669874.A0A1E4TP98"/>
<feature type="transmembrane region" description="Helical" evidence="10">
    <location>
        <begin position="71"/>
        <end position="90"/>
    </location>
</feature>
<feature type="transmembrane region" description="Helical" evidence="10">
    <location>
        <begin position="237"/>
        <end position="260"/>
    </location>
</feature>
<dbReference type="EMBL" id="KV454017">
    <property type="protein sequence ID" value="ODV93584.1"/>
    <property type="molecule type" value="Genomic_DNA"/>
</dbReference>
<evidence type="ECO:0000256" key="9">
    <source>
        <dbReference type="SAM" id="MobiDB-lite"/>
    </source>
</evidence>
<dbReference type="GO" id="GO:0046872">
    <property type="term" value="F:metal ion binding"/>
    <property type="evidence" value="ECO:0007669"/>
    <property type="project" value="UniProtKB-KW"/>
</dbReference>
<dbReference type="Proteomes" id="UP000094236">
    <property type="component" value="Unassembled WGS sequence"/>
</dbReference>
<name>A0A1E4TP98_PACTA</name>
<feature type="transmembrane region" description="Helical" evidence="10">
    <location>
        <begin position="96"/>
        <end position="117"/>
    </location>
</feature>
<evidence type="ECO:0000256" key="10">
    <source>
        <dbReference type="SAM" id="Phobius"/>
    </source>
</evidence>
<feature type="binding site" evidence="8">
    <location>
        <position position="91"/>
    </location>
    <ligand>
        <name>Zn(2+)</name>
        <dbReference type="ChEBI" id="CHEBI:29105"/>
        <note>catalytic</note>
    </ligand>
</feature>
<feature type="compositionally biased region" description="Polar residues" evidence="9">
    <location>
        <begin position="325"/>
        <end position="335"/>
    </location>
</feature>
<evidence type="ECO:0000256" key="6">
    <source>
        <dbReference type="ARBA" id="ARBA00023136"/>
    </source>
</evidence>
<keyword evidence="7" id="KW-0479">Metal-binding</keyword>
<dbReference type="GO" id="GO:0046514">
    <property type="term" value="P:ceramide catabolic process"/>
    <property type="evidence" value="ECO:0007669"/>
    <property type="project" value="TreeGrafter"/>
</dbReference>
<feature type="binding site" evidence="7">
    <location>
        <position position="34"/>
    </location>
    <ligand>
        <name>Ca(2+)</name>
        <dbReference type="ChEBI" id="CHEBI:29108"/>
    </ligand>
</feature>
<feature type="transmembrane region" description="Helical" evidence="10">
    <location>
        <begin position="129"/>
        <end position="151"/>
    </location>
</feature>